<keyword evidence="9" id="KW-0902">Two-component regulatory system</keyword>
<protein>
    <recommendedName>
        <fullName evidence="3">histidine kinase</fullName>
        <ecNumber evidence="3">2.7.13.3</ecNumber>
    </recommendedName>
</protein>
<evidence type="ECO:0000256" key="1">
    <source>
        <dbReference type="ARBA" id="ARBA00000085"/>
    </source>
</evidence>
<dbReference type="InterPro" id="IPR005467">
    <property type="entry name" value="His_kinase_dom"/>
</dbReference>
<evidence type="ECO:0000256" key="8">
    <source>
        <dbReference type="ARBA" id="ARBA00022989"/>
    </source>
</evidence>
<dbReference type="SUPFAM" id="SSF158472">
    <property type="entry name" value="HAMP domain-like"/>
    <property type="match status" value="1"/>
</dbReference>
<keyword evidence="11" id="KW-0472">Membrane</keyword>
<feature type="transmembrane region" description="Helical" evidence="11">
    <location>
        <begin position="12"/>
        <end position="35"/>
    </location>
</feature>
<keyword evidence="5" id="KW-0808">Transferase</keyword>
<evidence type="ECO:0000259" key="13">
    <source>
        <dbReference type="PROSITE" id="PS50885"/>
    </source>
</evidence>
<evidence type="ECO:0000256" key="11">
    <source>
        <dbReference type="SAM" id="Phobius"/>
    </source>
</evidence>
<dbReference type="InterPro" id="IPR003594">
    <property type="entry name" value="HATPase_dom"/>
</dbReference>
<dbReference type="InterPro" id="IPR036097">
    <property type="entry name" value="HisK_dim/P_sf"/>
</dbReference>
<dbReference type="PANTHER" id="PTHR43711:SF1">
    <property type="entry name" value="HISTIDINE KINASE 1"/>
    <property type="match status" value="1"/>
</dbReference>
<organism evidence="14 15">
    <name type="scientific">Actinacidiphila acididurans</name>
    <dbReference type="NCBI Taxonomy" id="2784346"/>
    <lineage>
        <taxon>Bacteria</taxon>
        <taxon>Bacillati</taxon>
        <taxon>Actinomycetota</taxon>
        <taxon>Actinomycetes</taxon>
        <taxon>Kitasatosporales</taxon>
        <taxon>Streptomycetaceae</taxon>
        <taxon>Actinacidiphila</taxon>
    </lineage>
</organism>
<dbReference type="SUPFAM" id="SSF55874">
    <property type="entry name" value="ATPase domain of HSP90 chaperone/DNA topoisomerase II/histidine kinase"/>
    <property type="match status" value="1"/>
</dbReference>
<dbReference type="InterPro" id="IPR004358">
    <property type="entry name" value="Sig_transdc_His_kin-like_C"/>
</dbReference>
<comment type="catalytic activity">
    <reaction evidence="1">
        <text>ATP + protein L-histidine = ADP + protein N-phospho-L-histidine.</text>
        <dbReference type="EC" id="2.7.13.3"/>
    </reaction>
</comment>
<evidence type="ECO:0000256" key="10">
    <source>
        <dbReference type="SAM" id="MobiDB-lite"/>
    </source>
</evidence>
<evidence type="ECO:0000256" key="3">
    <source>
        <dbReference type="ARBA" id="ARBA00012438"/>
    </source>
</evidence>
<evidence type="ECO:0000256" key="6">
    <source>
        <dbReference type="ARBA" id="ARBA00022692"/>
    </source>
</evidence>
<feature type="compositionally biased region" description="Pro residues" evidence="10">
    <location>
        <begin position="169"/>
        <end position="179"/>
    </location>
</feature>
<keyword evidence="15" id="KW-1185">Reference proteome</keyword>
<feature type="domain" description="HAMP" evidence="13">
    <location>
        <begin position="384"/>
        <end position="436"/>
    </location>
</feature>
<dbReference type="PANTHER" id="PTHR43711">
    <property type="entry name" value="TWO-COMPONENT HISTIDINE KINASE"/>
    <property type="match status" value="1"/>
</dbReference>
<dbReference type="Pfam" id="PF00672">
    <property type="entry name" value="HAMP"/>
    <property type="match status" value="1"/>
</dbReference>
<gene>
    <name evidence="14" type="ORF">ITX44_08140</name>
</gene>
<keyword evidence="7 14" id="KW-0418">Kinase</keyword>
<dbReference type="CDD" id="cd00082">
    <property type="entry name" value="HisKA"/>
    <property type="match status" value="1"/>
</dbReference>
<dbReference type="Pfam" id="PF00512">
    <property type="entry name" value="HisKA"/>
    <property type="match status" value="1"/>
</dbReference>
<accession>A0ABS2TMD4</accession>
<dbReference type="PROSITE" id="PS50109">
    <property type="entry name" value="HIS_KIN"/>
    <property type="match status" value="1"/>
</dbReference>
<dbReference type="CDD" id="cd06225">
    <property type="entry name" value="HAMP"/>
    <property type="match status" value="1"/>
</dbReference>
<dbReference type="SMART" id="SM00304">
    <property type="entry name" value="HAMP"/>
    <property type="match status" value="1"/>
</dbReference>
<dbReference type="InterPro" id="IPR050736">
    <property type="entry name" value="Sensor_HK_Regulatory"/>
</dbReference>
<dbReference type="PRINTS" id="PR00344">
    <property type="entry name" value="BCTRLSENSOR"/>
</dbReference>
<dbReference type="Gene3D" id="1.10.287.130">
    <property type="match status" value="1"/>
</dbReference>
<dbReference type="SUPFAM" id="SSF47384">
    <property type="entry name" value="Homodimeric domain of signal transducing histidine kinase"/>
    <property type="match status" value="1"/>
</dbReference>
<dbReference type="Proteomes" id="UP000749040">
    <property type="component" value="Unassembled WGS sequence"/>
</dbReference>
<evidence type="ECO:0000259" key="12">
    <source>
        <dbReference type="PROSITE" id="PS50109"/>
    </source>
</evidence>
<dbReference type="InterPro" id="IPR003660">
    <property type="entry name" value="HAMP_dom"/>
</dbReference>
<comment type="caution">
    <text evidence="14">The sequence shown here is derived from an EMBL/GenBank/DDBJ whole genome shotgun (WGS) entry which is preliminary data.</text>
</comment>
<dbReference type="GO" id="GO:0016301">
    <property type="term" value="F:kinase activity"/>
    <property type="evidence" value="ECO:0007669"/>
    <property type="project" value="UniProtKB-KW"/>
</dbReference>
<dbReference type="InterPro" id="IPR003661">
    <property type="entry name" value="HisK_dim/P_dom"/>
</dbReference>
<dbReference type="Gene3D" id="3.30.565.10">
    <property type="entry name" value="Histidine kinase-like ATPase, C-terminal domain"/>
    <property type="match status" value="1"/>
</dbReference>
<feature type="domain" description="Histidine kinase" evidence="12">
    <location>
        <begin position="444"/>
        <end position="659"/>
    </location>
</feature>
<keyword evidence="6 11" id="KW-0812">Transmembrane</keyword>
<sequence>MARDVPLRRSLLVKLMVLATLVSAGSIAATAWLTVHITAVGIRQEQGQALADDARAYDALLGWAATHHDWRGAAGTVRKLARDTGLRITVTDTARRPLLDSARESEAAAAVPASVRSGADALPAEASATVDPLAVDTALVARTQGQGGPAPTDLPSALPCPEGTRCLPTPAPAPIPAAAPPATQVPAGAGTIDARAVGPFRLPAAERDALRGTALRTAACLRDRLHLDAQVLTGPSGRPYVKTALTGLYLPTDCDTGSLSRPTPTETRALRRLDTLANACLRREGGAPVQVGLDFTWTPMPTRTAARAGSRGAADDAPAASCVDAARRRQLAPYVAPPALLFVSSPRQPAATFLDLSPANRTRVAEVTGLVLLVTLAVTALAGTRIVRPLRALAGAARRMTDGDLTVRVKATANDEIGRVAAAFNTMSERRAQSEGLRKAMVGDVAHELRNPLSNIRGWLEAAQDGLVVPDRDLLASLLDEAVLLQHVIDDLRDLAAADAGELRLHAEPLDLAELIAQVATAHRGTAEAAGVTLDTAVPDRLPLTADPVRLRQAIGNLVSNAVRHTPPGGAVTLRATTPAPDTVTVDVTDTGTGIPPSDLPRVFDRFWRADKSRTRRTGGSGLGLPIARKLAEAHGGTITATSTPGEGSTFTLTLPTDAPA</sequence>
<feature type="region of interest" description="Disordered" evidence="10">
    <location>
        <begin position="143"/>
        <end position="187"/>
    </location>
</feature>
<dbReference type="SMART" id="SM00387">
    <property type="entry name" value="HATPase_c"/>
    <property type="match status" value="1"/>
</dbReference>
<comment type="subcellular location">
    <subcellularLocation>
        <location evidence="2">Cell membrane</location>
    </subcellularLocation>
</comment>
<dbReference type="RefSeq" id="WP_205356391.1">
    <property type="nucleotide sequence ID" value="NZ_JADKYB010000004.1"/>
</dbReference>
<reference evidence="14 15" key="1">
    <citation type="submission" date="2021-01" db="EMBL/GenBank/DDBJ databases">
        <title>Streptomyces acididurans sp. nov., isolated from a peat swamp forest soil.</title>
        <authorList>
            <person name="Chantavorakit T."/>
            <person name="Duangmal K."/>
        </authorList>
    </citation>
    <scope>NUCLEOTIDE SEQUENCE [LARGE SCALE GENOMIC DNA]</scope>
    <source>
        <strain evidence="14 15">KK5PA1</strain>
    </source>
</reference>
<evidence type="ECO:0000256" key="7">
    <source>
        <dbReference type="ARBA" id="ARBA00022777"/>
    </source>
</evidence>
<dbReference type="InterPro" id="IPR036890">
    <property type="entry name" value="HATPase_C_sf"/>
</dbReference>
<dbReference type="EC" id="2.7.13.3" evidence="3"/>
<dbReference type="Pfam" id="PF02518">
    <property type="entry name" value="HATPase_c"/>
    <property type="match status" value="1"/>
</dbReference>
<dbReference type="Gene3D" id="6.10.340.10">
    <property type="match status" value="1"/>
</dbReference>
<evidence type="ECO:0000256" key="4">
    <source>
        <dbReference type="ARBA" id="ARBA00022553"/>
    </source>
</evidence>
<evidence type="ECO:0000256" key="2">
    <source>
        <dbReference type="ARBA" id="ARBA00004236"/>
    </source>
</evidence>
<proteinExistence type="predicted"/>
<name>A0ABS2TMD4_9ACTN</name>
<evidence type="ECO:0000256" key="5">
    <source>
        <dbReference type="ARBA" id="ARBA00022679"/>
    </source>
</evidence>
<dbReference type="EMBL" id="JADKYB010000004">
    <property type="protein sequence ID" value="MBM9504504.1"/>
    <property type="molecule type" value="Genomic_DNA"/>
</dbReference>
<dbReference type="PROSITE" id="PS50885">
    <property type="entry name" value="HAMP"/>
    <property type="match status" value="1"/>
</dbReference>
<dbReference type="CDD" id="cd00075">
    <property type="entry name" value="HATPase"/>
    <property type="match status" value="1"/>
</dbReference>
<evidence type="ECO:0000313" key="14">
    <source>
        <dbReference type="EMBL" id="MBM9504504.1"/>
    </source>
</evidence>
<keyword evidence="8 11" id="KW-1133">Transmembrane helix</keyword>
<evidence type="ECO:0000256" key="9">
    <source>
        <dbReference type="ARBA" id="ARBA00023012"/>
    </source>
</evidence>
<evidence type="ECO:0000313" key="15">
    <source>
        <dbReference type="Proteomes" id="UP000749040"/>
    </source>
</evidence>
<keyword evidence="4" id="KW-0597">Phosphoprotein</keyword>
<dbReference type="SMART" id="SM00388">
    <property type="entry name" value="HisKA"/>
    <property type="match status" value="1"/>
</dbReference>